<dbReference type="EMBL" id="CAEY01000675">
    <property type="status" value="NOT_ANNOTATED_CDS"/>
    <property type="molecule type" value="Genomic_DNA"/>
</dbReference>
<reference evidence="2" key="1">
    <citation type="submission" date="2011-08" db="EMBL/GenBank/DDBJ databases">
        <authorList>
            <person name="Rombauts S."/>
        </authorList>
    </citation>
    <scope>NUCLEOTIDE SEQUENCE</scope>
    <source>
        <strain evidence="2">London</strain>
    </source>
</reference>
<name>T1KWZ2_TETUR</name>
<dbReference type="HOGENOM" id="CLU_071407_2_0_1"/>
<evidence type="ECO:0000313" key="2">
    <source>
        <dbReference type="Proteomes" id="UP000015104"/>
    </source>
</evidence>
<protein>
    <submittedName>
        <fullName evidence="1">Uncharacterized protein</fullName>
    </submittedName>
</protein>
<sequence>MNQENSNSDKIRHSDEDYHEITIDWSNESFDYRKQLFHQLSAYTGVLNEQQECVKVDNVNGKHSLVNLEFRNGMLVELSLALRFDTKESAMKYFQDGDCFLIETIMNVNGWGYGISCKHRLVHRDLANESGCNPEYCQYLGRRSFTRKISEIIKAEYSQPILDPMDRQARRERNTVRENLHFDHYQEMKSMADAHSVPDCKLKLFLKTEEDRKKAREMAGSEFDQ</sequence>
<dbReference type="EnsemblMetazoa" id="tetur25g00540.1">
    <property type="protein sequence ID" value="tetur25g00540.1"/>
    <property type="gene ID" value="tetur25g00540"/>
</dbReference>
<keyword evidence="2" id="KW-1185">Reference proteome</keyword>
<evidence type="ECO:0000313" key="1">
    <source>
        <dbReference type="EnsemblMetazoa" id="tetur25g00540.1"/>
    </source>
</evidence>
<dbReference type="Proteomes" id="UP000015104">
    <property type="component" value="Unassembled WGS sequence"/>
</dbReference>
<organism evidence="1 2">
    <name type="scientific">Tetranychus urticae</name>
    <name type="common">Two-spotted spider mite</name>
    <dbReference type="NCBI Taxonomy" id="32264"/>
    <lineage>
        <taxon>Eukaryota</taxon>
        <taxon>Metazoa</taxon>
        <taxon>Ecdysozoa</taxon>
        <taxon>Arthropoda</taxon>
        <taxon>Chelicerata</taxon>
        <taxon>Arachnida</taxon>
        <taxon>Acari</taxon>
        <taxon>Acariformes</taxon>
        <taxon>Trombidiformes</taxon>
        <taxon>Prostigmata</taxon>
        <taxon>Eleutherengona</taxon>
        <taxon>Raphignathae</taxon>
        <taxon>Tetranychoidea</taxon>
        <taxon>Tetranychidae</taxon>
        <taxon>Tetranychus</taxon>
    </lineage>
</organism>
<accession>T1KWZ2</accession>
<dbReference type="AlphaFoldDB" id="T1KWZ2"/>
<reference evidence="1" key="2">
    <citation type="submission" date="2015-06" db="UniProtKB">
        <authorList>
            <consortium name="EnsemblMetazoa"/>
        </authorList>
    </citation>
    <scope>IDENTIFICATION</scope>
</reference>
<proteinExistence type="predicted"/>